<dbReference type="InterPro" id="IPR053208">
    <property type="entry name" value="GMC_Oxidoreductase_CD"/>
</dbReference>
<dbReference type="PROSITE" id="PS00562">
    <property type="entry name" value="CBM1_1"/>
    <property type="match status" value="1"/>
</dbReference>
<sequence>MKGASVLKAASLLSPLLASVTLAQDKFTHPGTGIEFWRQVVGDDQTAGGFEWGYALPGAATATNDEYIGYIKGSLETGRQGWSGVSHGGGMPNSLLLVTWPLNDTVQTKFVYAGGYVAPDDYTGNATLSQISHSINDTHFELVYRCQWCWVWNQKGAEGSQLPTSDVQVIGWAQHNKIFSGTWSFHTKGQSQFGASVADARNAKYDDWVKLAPGTPSGSPTATPSGGVTPTPTPTGPVTCAGKPAPTGSYDYIVVGGGAGGIPVADKLSESGKSVLLLEKGPPSLARFGGTMGPEWVTSNNLTRFDVPGLCNQIWVDSAGVACTDIDQMAGCVLGGGAAVNAALWWHPVDIDFDYNFPTGWKSADVKPAIERVFKRIPGTDTPSMDGKRYKQEGFDVLSGALGAGGWKSVVANNQPNEKNRTYSHSPFMYENGQRQGPLGSYLVTALARKNFALWTNTMVRRVVRTGGKATGVELESGVDGTGYCGTINLNPGGRVILSAGTFGSSKVLFRSGIGPKDQLTIVKNSAQDGSSFINESSWINLPVGQNLNDHVNTDLVIKHPNISFYDFYKAWDTPIEDDKQAYLTKRAGILAQSAPNIGPLAWEIIKGSDGIDRSLQWTARVEGPLANDTHSLTISQYLGHGTTSRGALSINGALSIYVSKAPYLQNQADTDVVIAGIKSMLAAIQKNPAIEMEVPPANTTVEQYVASLPKTPAARRANHWIGTAKIGTDSGLTGGTAVVDLNTQVYGTDNIHVVDASIFPGHIFTNPTSYIVTIAEHAAAKILALAGSGSGGTPSASAAPSSSAAGKPSSAQSSAASAKPTSTKATKSAKPKPTHTKTSAKPVTPAKTTVQPASPVQTKTADAWQQCGGSGFTGATACVQGYTCTKYNDYYSQCVSA</sequence>
<dbReference type="InterPro" id="IPR015920">
    <property type="entry name" value="Cellobiose_DH-like_cyt"/>
</dbReference>
<organism evidence="6 7">
    <name type="scientific">Neocucurbitaria cava</name>
    <dbReference type="NCBI Taxonomy" id="798079"/>
    <lineage>
        <taxon>Eukaryota</taxon>
        <taxon>Fungi</taxon>
        <taxon>Dikarya</taxon>
        <taxon>Ascomycota</taxon>
        <taxon>Pezizomycotina</taxon>
        <taxon>Dothideomycetes</taxon>
        <taxon>Pleosporomycetidae</taxon>
        <taxon>Pleosporales</taxon>
        <taxon>Pleosporineae</taxon>
        <taxon>Cucurbitariaceae</taxon>
        <taxon>Neocucurbitaria</taxon>
    </lineage>
</organism>
<evidence type="ECO:0000256" key="2">
    <source>
        <dbReference type="ARBA" id="ARBA00022729"/>
    </source>
</evidence>
<feature type="chain" id="PRO_5040976413" description="CBM1 domain-containing protein" evidence="4">
    <location>
        <begin position="24"/>
        <end position="898"/>
    </location>
</feature>
<dbReference type="SMART" id="SM00236">
    <property type="entry name" value="fCBD"/>
    <property type="match status" value="1"/>
</dbReference>
<feature type="region of interest" description="Disordered" evidence="3">
    <location>
        <begin position="791"/>
        <end position="858"/>
    </location>
</feature>
<dbReference type="PROSITE" id="PS51164">
    <property type="entry name" value="CBM1_2"/>
    <property type="match status" value="1"/>
</dbReference>
<dbReference type="CDD" id="cd09630">
    <property type="entry name" value="CDH_like_cytochrome"/>
    <property type="match status" value="1"/>
</dbReference>
<dbReference type="InterPro" id="IPR035971">
    <property type="entry name" value="CBD_sf"/>
</dbReference>
<protein>
    <recommendedName>
        <fullName evidence="5">CBM1 domain-containing protein</fullName>
    </recommendedName>
</protein>
<dbReference type="InterPro" id="IPR000254">
    <property type="entry name" value="CBD"/>
</dbReference>
<dbReference type="Pfam" id="PF00732">
    <property type="entry name" value="GMC_oxred_N"/>
    <property type="match status" value="1"/>
</dbReference>
<keyword evidence="2 4" id="KW-0732">Signal</keyword>
<dbReference type="PANTHER" id="PTHR47190">
    <property type="entry name" value="DEHYDROGENASE, PUTATIVE-RELATED"/>
    <property type="match status" value="1"/>
</dbReference>
<accession>A0A9W8YH49</accession>
<dbReference type="SUPFAM" id="SSF49344">
    <property type="entry name" value="CBD9-like"/>
    <property type="match status" value="1"/>
</dbReference>
<gene>
    <name evidence="6" type="ORF">N0V83_000100</name>
</gene>
<dbReference type="AlphaFoldDB" id="A0A9W8YH49"/>
<dbReference type="SUPFAM" id="SSF57180">
    <property type="entry name" value="Cellulose-binding domain"/>
    <property type="match status" value="1"/>
</dbReference>
<dbReference type="Pfam" id="PF05199">
    <property type="entry name" value="GMC_oxred_C"/>
    <property type="match status" value="1"/>
</dbReference>
<dbReference type="SUPFAM" id="SSF54373">
    <property type="entry name" value="FAD-linked reductases, C-terminal domain"/>
    <property type="match status" value="1"/>
</dbReference>
<keyword evidence="7" id="KW-1185">Reference proteome</keyword>
<dbReference type="Gene3D" id="3.50.50.60">
    <property type="entry name" value="FAD/NAD(P)-binding domain"/>
    <property type="match status" value="1"/>
</dbReference>
<name>A0A9W8YH49_9PLEO</name>
<feature type="signal peptide" evidence="4">
    <location>
        <begin position="1"/>
        <end position="23"/>
    </location>
</feature>
<feature type="compositionally biased region" description="Low complexity" evidence="3">
    <location>
        <begin position="791"/>
        <end position="827"/>
    </location>
</feature>
<dbReference type="GO" id="GO:0030248">
    <property type="term" value="F:cellulose binding"/>
    <property type="evidence" value="ECO:0007669"/>
    <property type="project" value="InterPro"/>
</dbReference>
<dbReference type="GO" id="GO:0005975">
    <property type="term" value="P:carbohydrate metabolic process"/>
    <property type="evidence" value="ECO:0007669"/>
    <property type="project" value="InterPro"/>
</dbReference>
<evidence type="ECO:0000259" key="5">
    <source>
        <dbReference type="PROSITE" id="PS51164"/>
    </source>
</evidence>
<dbReference type="InterPro" id="IPR036188">
    <property type="entry name" value="FAD/NAD-bd_sf"/>
</dbReference>
<dbReference type="Gene3D" id="2.60.40.1210">
    <property type="entry name" value="Cellobiose dehydrogenase, cytochrome domain"/>
    <property type="match status" value="1"/>
</dbReference>
<dbReference type="PROSITE" id="PS00624">
    <property type="entry name" value="GMC_OXRED_2"/>
    <property type="match status" value="1"/>
</dbReference>
<evidence type="ECO:0000256" key="4">
    <source>
        <dbReference type="SAM" id="SignalP"/>
    </source>
</evidence>
<dbReference type="SUPFAM" id="SSF51905">
    <property type="entry name" value="FAD/NAD(P)-binding domain"/>
    <property type="match status" value="1"/>
</dbReference>
<dbReference type="InterPro" id="IPR000172">
    <property type="entry name" value="GMC_OxRdtase_N"/>
</dbReference>
<dbReference type="Gene3D" id="3.30.410.10">
    <property type="entry name" value="Cholesterol Oxidase, domain 2"/>
    <property type="match status" value="1"/>
</dbReference>
<dbReference type="OrthoDB" id="413885at2759"/>
<feature type="compositionally biased region" description="Polar residues" evidence="3">
    <location>
        <begin position="847"/>
        <end position="858"/>
    </location>
</feature>
<feature type="compositionally biased region" description="Low complexity" evidence="3">
    <location>
        <begin position="212"/>
        <end position="230"/>
    </location>
</feature>
<dbReference type="GO" id="GO:0005576">
    <property type="term" value="C:extracellular region"/>
    <property type="evidence" value="ECO:0007669"/>
    <property type="project" value="InterPro"/>
</dbReference>
<proteinExistence type="inferred from homology"/>
<dbReference type="InterPro" id="IPR007867">
    <property type="entry name" value="GMC_OxRtase_C"/>
</dbReference>
<dbReference type="Pfam" id="PF16010">
    <property type="entry name" value="CDH-cyt"/>
    <property type="match status" value="1"/>
</dbReference>
<reference evidence="6" key="1">
    <citation type="submission" date="2022-10" db="EMBL/GenBank/DDBJ databases">
        <title>Tapping the CABI collections for fungal endophytes: first genome assemblies for Collariella, Neodidymelliopsis, Ascochyta clinopodiicola, Didymella pomorum, Didymosphaeria variabile, Neocosmospora piperis and Neocucurbitaria cava.</title>
        <authorList>
            <person name="Hill R."/>
        </authorList>
    </citation>
    <scope>NUCLEOTIDE SEQUENCE</scope>
    <source>
        <strain evidence="6">IMI 356814</strain>
    </source>
</reference>
<evidence type="ECO:0000256" key="1">
    <source>
        <dbReference type="ARBA" id="ARBA00010790"/>
    </source>
</evidence>
<dbReference type="GO" id="GO:0016614">
    <property type="term" value="F:oxidoreductase activity, acting on CH-OH group of donors"/>
    <property type="evidence" value="ECO:0007669"/>
    <property type="project" value="InterPro"/>
</dbReference>
<feature type="domain" description="CBM1" evidence="5">
    <location>
        <begin position="860"/>
        <end position="896"/>
    </location>
</feature>
<dbReference type="EMBL" id="JAPEUY010000001">
    <property type="protein sequence ID" value="KAJ4377276.1"/>
    <property type="molecule type" value="Genomic_DNA"/>
</dbReference>
<dbReference type="Proteomes" id="UP001140560">
    <property type="component" value="Unassembled WGS sequence"/>
</dbReference>
<feature type="region of interest" description="Disordered" evidence="3">
    <location>
        <begin position="212"/>
        <end position="237"/>
    </location>
</feature>
<dbReference type="PANTHER" id="PTHR47190:SF2">
    <property type="entry name" value="CELLOBIOSE DEHYDROGENASE (AFU_ORTHOLOGUE AFUA_2G17620)"/>
    <property type="match status" value="1"/>
</dbReference>
<evidence type="ECO:0000313" key="6">
    <source>
        <dbReference type="EMBL" id="KAJ4377276.1"/>
    </source>
</evidence>
<comment type="caution">
    <text evidence="6">The sequence shown here is derived from an EMBL/GenBank/DDBJ whole genome shotgun (WGS) entry which is preliminary data.</text>
</comment>
<evidence type="ECO:0000256" key="3">
    <source>
        <dbReference type="SAM" id="MobiDB-lite"/>
    </source>
</evidence>
<comment type="similarity">
    <text evidence="1">Belongs to the GMC oxidoreductase family.</text>
</comment>
<dbReference type="GO" id="GO:0050660">
    <property type="term" value="F:flavin adenine dinucleotide binding"/>
    <property type="evidence" value="ECO:0007669"/>
    <property type="project" value="InterPro"/>
</dbReference>
<dbReference type="Pfam" id="PF00734">
    <property type="entry name" value="CBM_1"/>
    <property type="match status" value="1"/>
</dbReference>
<evidence type="ECO:0000313" key="7">
    <source>
        <dbReference type="Proteomes" id="UP001140560"/>
    </source>
</evidence>